<dbReference type="PANTHER" id="PTHR46696">
    <property type="entry name" value="P450, PUTATIVE (EUROFUNG)-RELATED"/>
    <property type="match status" value="1"/>
</dbReference>
<organism evidence="3 4">
    <name type="scientific">Saccharothrix hoggarensis</name>
    <dbReference type="NCBI Taxonomy" id="913853"/>
    <lineage>
        <taxon>Bacteria</taxon>
        <taxon>Bacillati</taxon>
        <taxon>Actinomycetota</taxon>
        <taxon>Actinomycetes</taxon>
        <taxon>Pseudonocardiales</taxon>
        <taxon>Pseudonocardiaceae</taxon>
        <taxon>Saccharothrix</taxon>
    </lineage>
</organism>
<evidence type="ECO:0000256" key="1">
    <source>
        <dbReference type="ARBA" id="ARBA00010617"/>
    </source>
</evidence>
<evidence type="ECO:0000256" key="2">
    <source>
        <dbReference type="SAM" id="MobiDB-lite"/>
    </source>
</evidence>
<feature type="compositionally biased region" description="Low complexity" evidence="2">
    <location>
        <begin position="435"/>
        <end position="449"/>
    </location>
</feature>
<dbReference type="InterPro" id="IPR036396">
    <property type="entry name" value="Cyt_P450_sf"/>
</dbReference>
<dbReference type="Proteomes" id="UP001597168">
    <property type="component" value="Unassembled WGS sequence"/>
</dbReference>
<reference evidence="4" key="1">
    <citation type="journal article" date="2019" name="Int. J. Syst. Evol. Microbiol.">
        <title>The Global Catalogue of Microorganisms (GCM) 10K type strain sequencing project: providing services to taxonomists for standard genome sequencing and annotation.</title>
        <authorList>
            <consortium name="The Broad Institute Genomics Platform"/>
            <consortium name="The Broad Institute Genome Sequencing Center for Infectious Disease"/>
            <person name="Wu L."/>
            <person name="Ma J."/>
        </authorList>
    </citation>
    <scope>NUCLEOTIDE SEQUENCE [LARGE SCALE GENOMIC DNA]</scope>
    <source>
        <strain evidence="4">CCUG 60214</strain>
    </source>
</reference>
<comment type="caution">
    <text evidence="3">The sequence shown here is derived from an EMBL/GenBank/DDBJ whole genome shotgun (WGS) entry which is preliminary data.</text>
</comment>
<evidence type="ECO:0000313" key="3">
    <source>
        <dbReference type="EMBL" id="MFD1150723.1"/>
    </source>
</evidence>
<evidence type="ECO:0000313" key="4">
    <source>
        <dbReference type="Proteomes" id="UP001597168"/>
    </source>
</evidence>
<feature type="region of interest" description="Disordered" evidence="2">
    <location>
        <begin position="388"/>
        <end position="462"/>
    </location>
</feature>
<sequence>MPLHGPEFAADPAATYQALREHGPVAPVELAPGVPATLVVGYTAALDVLRNPSAFPRDPRRWQAKMPPDSPVLPMMMYRPNCLFTDGAQHARLRAVVTDSLARVDGNALRAYVEQTADRLIARFSRDGEADLLGQYAQLLPLMMFNHLYGCPPELGDRLVAAMRSIFDMVEPEKANAELTQCMLELVALKRGHPDQDMPSWMMAHPARLTDEELIHQLILLMGAGTEPEQNLIANGIRLLLSDDRFAGDLSGGSMPVEEALDEVLWTDPPMANYSASYPVEDTDFAGVRLPAAEPVVISFAAANNDPVLAGQQRSGNRAHLAWSAGVHSCPAQQPARLIASVAMEKILDALPDMRLAVPVDQLVWRPGPFHRALTALPVRFTPVAVPVHPDESPGETRWNVQPTPPSSNPLPPHPLPSAPPPSTPPPFTPPPSTPSSSTPPAVTSTASPRPSPHEGRRRWWSSLVRFVRGR</sequence>
<dbReference type="CDD" id="cd20623">
    <property type="entry name" value="CYP_unk"/>
    <property type="match status" value="1"/>
</dbReference>
<gene>
    <name evidence="3" type="ORF">ACFQ3T_26635</name>
</gene>
<name>A0ABW3R0Y2_9PSEU</name>
<accession>A0ABW3R0Y2</accession>
<feature type="compositionally biased region" description="Pro residues" evidence="2">
    <location>
        <begin position="403"/>
        <end position="434"/>
    </location>
</feature>
<comment type="similarity">
    <text evidence="1">Belongs to the cytochrome P450 family.</text>
</comment>
<protein>
    <submittedName>
        <fullName evidence="3">Cytochrome P450</fullName>
    </submittedName>
</protein>
<dbReference type="Gene3D" id="1.10.630.10">
    <property type="entry name" value="Cytochrome P450"/>
    <property type="match status" value="1"/>
</dbReference>
<proteinExistence type="inferred from homology"/>
<dbReference type="SUPFAM" id="SSF48264">
    <property type="entry name" value="Cytochrome P450"/>
    <property type="match status" value="1"/>
</dbReference>
<dbReference type="InterPro" id="IPR002397">
    <property type="entry name" value="Cyt_P450_B"/>
</dbReference>
<dbReference type="PANTHER" id="PTHR46696:SF1">
    <property type="entry name" value="CYTOCHROME P450 YJIB-RELATED"/>
    <property type="match status" value="1"/>
</dbReference>
<dbReference type="PRINTS" id="PR00359">
    <property type="entry name" value="BP450"/>
</dbReference>
<keyword evidence="4" id="KW-1185">Reference proteome</keyword>
<dbReference type="EMBL" id="JBHTLK010000179">
    <property type="protein sequence ID" value="MFD1150723.1"/>
    <property type="molecule type" value="Genomic_DNA"/>
</dbReference>
<dbReference type="RefSeq" id="WP_380727064.1">
    <property type="nucleotide sequence ID" value="NZ_JBHTLK010000179.1"/>
</dbReference>